<dbReference type="Gene3D" id="3.40.50.10490">
    <property type="entry name" value="Glucose-6-phosphate isomerase like protein, domain 1"/>
    <property type="match status" value="1"/>
</dbReference>
<dbReference type="PANTHER" id="PTHR11469">
    <property type="entry name" value="GLUCOSE-6-PHOSPHATE ISOMERASE"/>
    <property type="match status" value="1"/>
</dbReference>
<dbReference type="EMBL" id="JABFRW010000049">
    <property type="protein sequence ID" value="NOT33411.1"/>
    <property type="molecule type" value="Genomic_DNA"/>
</dbReference>
<evidence type="ECO:0000256" key="2">
    <source>
        <dbReference type="ARBA" id="ARBA00023152"/>
    </source>
</evidence>
<dbReference type="InterPro" id="IPR046348">
    <property type="entry name" value="SIS_dom_sf"/>
</dbReference>
<dbReference type="GO" id="GO:0048029">
    <property type="term" value="F:monosaccharide binding"/>
    <property type="evidence" value="ECO:0007669"/>
    <property type="project" value="TreeGrafter"/>
</dbReference>
<feature type="non-terminal residue" evidence="4">
    <location>
        <position position="279"/>
    </location>
</feature>
<evidence type="ECO:0000313" key="4">
    <source>
        <dbReference type="EMBL" id="NOT33411.1"/>
    </source>
</evidence>
<evidence type="ECO:0000256" key="3">
    <source>
        <dbReference type="ARBA" id="ARBA00023235"/>
    </source>
</evidence>
<dbReference type="PANTHER" id="PTHR11469:SF1">
    <property type="entry name" value="GLUCOSE-6-PHOSPHATE ISOMERASE"/>
    <property type="match status" value="1"/>
</dbReference>
<dbReference type="GO" id="GO:0097367">
    <property type="term" value="F:carbohydrate derivative binding"/>
    <property type="evidence" value="ECO:0007669"/>
    <property type="project" value="InterPro"/>
</dbReference>
<proteinExistence type="predicted"/>
<protein>
    <submittedName>
        <fullName evidence="4">Transaldolase</fullName>
    </submittedName>
</protein>
<dbReference type="SUPFAM" id="SSF53697">
    <property type="entry name" value="SIS domain"/>
    <property type="match status" value="1"/>
</dbReference>
<reference evidence="4 5" key="1">
    <citation type="submission" date="2020-04" db="EMBL/GenBank/DDBJ databases">
        <title>Metagenomic profiling of ammonia- and methane-oxidizing microorganisms in a Dutch drinking water treatment plant.</title>
        <authorList>
            <person name="Poghosyan L."/>
            <person name="Leucker S."/>
        </authorList>
    </citation>
    <scope>NUCLEOTIDE SEQUENCE [LARGE SCALE GENOMIC DNA]</scope>
    <source>
        <strain evidence="4">S-RSF-IL-03</strain>
    </source>
</reference>
<dbReference type="InterPro" id="IPR001672">
    <property type="entry name" value="G6P_Isomerase"/>
</dbReference>
<keyword evidence="1" id="KW-0312">Gluconeogenesis</keyword>
<keyword evidence="3" id="KW-0413">Isomerase</keyword>
<dbReference type="GO" id="GO:0006096">
    <property type="term" value="P:glycolytic process"/>
    <property type="evidence" value="ECO:0007669"/>
    <property type="project" value="UniProtKB-KW"/>
</dbReference>
<dbReference type="AlphaFoldDB" id="A0A849SG22"/>
<evidence type="ECO:0000313" key="5">
    <source>
        <dbReference type="Proteomes" id="UP000580839"/>
    </source>
</evidence>
<dbReference type="Pfam" id="PF00342">
    <property type="entry name" value="PGI"/>
    <property type="match status" value="1"/>
</dbReference>
<dbReference type="GO" id="GO:0006094">
    <property type="term" value="P:gluconeogenesis"/>
    <property type="evidence" value="ECO:0007669"/>
    <property type="project" value="UniProtKB-KW"/>
</dbReference>
<dbReference type="PROSITE" id="PS51463">
    <property type="entry name" value="P_GLUCOSE_ISOMERASE_3"/>
    <property type="match status" value="1"/>
</dbReference>
<dbReference type="GO" id="GO:0051156">
    <property type="term" value="P:glucose 6-phosphate metabolic process"/>
    <property type="evidence" value="ECO:0007669"/>
    <property type="project" value="TreeGrafter"/>
</dbReference>
<gene>
    <name evidence="4" type="ORF">HOP12_04485</name>
</gene>
<organism evidence="4 5">
    <name type="scientific">Eiseniibacteriota bacterium</name>
    <dbReference type="NCBI Taxonomy" id="2212470"/>
    <lineage>
        <taxon>Bacteria</taxon>
        <taxon>Candidatus Eiseniibacteriota</taxon>
    </lineage>
</organism>
<evidence type="ECO:0000256" key="1">
    <source>
        <dbReference type="ARBA" id="ARBA00022432"/>
    </source>
</evidence>
<name>A0A849SG22_UNCEI</name>
<sequence length="279" mass="28913">MSAALRTALGVHQHAVSARLVRFTAEDLAGRLAGRDATIWSTEPAHIAVARNRLGWIESPGSMRARVSEFEAFANAVASEGFTHALLLGMGGSSLAPEVLRQVFGVAAGRLEVAVLDNTSPTAVAAAFAAHDPRRTLVLVASKSGGTLEVASFEKRAFEWMQAARGDQAGRAFVAITDPGTSLGQLAATRGYRHTFENPADIGGRYSALSCFGIVPAALLGVPLAALLDSAIAELDVAKLERDAARNAPLALGAALGELALVGRDKVTLVLGGGFDPHA</sequence>
<keyword evidence="2" id="KW-0324">Glycolysis</keyword>
<dbReference type="GO" id="GO:0004347">
    <property type="term" value="F:glucose-6-phosphate isomerase activity"/>
    <property type="evidence" value="ECO:0007669"/>
    <property type="project" value="InterPro"/>
</dbReference>
<comment type="caution">
    <text evidence="4">The sequence shown here is derived from an EMBL/GenBank/DDBJ whole genome shotgun (WGS) entry which is preliminary data.</text>
</comment>
<accession>A0A849SG22</accession>
<dbReference type="Proteomes" id="UP000580839">
    <property type="component" value="Unassembled WGS sequence"/>
</dbReference>
<dbReference type="GO" id="GO:0005829">
    <property type="term" value="C:cytosol"/>
    <property type="evidence" value="ECO:0007669"/>
    <property type="project" value="TreeGrafter"/>
</dbReference>